<name>A0ABD2LYC0_9BILA</name>
<keyword evidence="3" id="KW-1185">Reference proteome</keyword>
<protein>
    <submittedName>
        <fullName evidence="2">Uncharacterized protein</fullName>
    </submittedName>
</protein>
<evidence type="ECO:0000256" key="1">
    <source>
        <dbReference type="SAM" id="MobiDB-lite"/>
    </source>
</evidence>
<evidence type="ECO:0000313" key="3">
    <source>
        <dbReference type="Proteomes" id="UP001620626"/>
    </source>
</evidence>
<dbReference type="EMBL" id="JBICBT010000217">
    <property type="protein sequence ID" value="KAL3120263.1"/>
    <property type="molecule type" value="Genomic_DNA"/>
</dbReference>
<organism evidence="2 3">
    <name type="scientific">Heterodera trifolii</name>
    <dbReference type="NCBI Taxonomy" id="157864"/>
    <lineage>
        <taxon>Eukaryota</taxon>
        <taxon>Metazoa</taxon>
        <taxon>Ecdysozoa</taxon>
        <taxon>Nematoda</taxon>
        <taxon>Chromadorea</taxon>
        <taxon>Rhabditida</taxon>
        <taxon>Tylenchina</taxon>
        <taxon>Tylenchomorpha</taxon>
        <taxon>Tylenchoidea</taxon>
        <taxon>Heteroderidae</taxon>
        <taxon>Heteroderinae</taxon>
        <taxon>Heterodera</taxon>
    </lineage>
</organism>
<dbReference type="Proteomes" id="UP001620626">
    <property type="component" value="Unassembled WGS sequence"/>
</dbReference>
<feature type="compositionally biased region" description="Polar residues" evidence="1">
    <location>
        <begin position="62"/>
        <end position="77"/>
    </location>
</feature>
<feature type="compositionally biased region" description="Basic and acidic residues" evidence="1">
    <location>
        <begin position="84"/>
        <end position="118"/>
    </location>
</feature>
<sequence>MMITVEKVVGAGGSGTIAGAASGDGSLARRVDKHELNKAYKMMLHQRRDAVSGQSGDEAMLRSTSPATKGGTNSSMGLTLASEDEQKQRKEHVNGNEKLQRNADEKCMPKCRGPKKEGAVPAKKWSSALRVVAAMTRFKNIPKVGQIGLNKAGNGTEQWVAKENRDTSVHSTHSSHQSLVQRQTEAKTYYGKQLQNQVQRTASASQEEVKRVGANICAISARPAAGIRVNVRRVRRVKLLWHTSPKVRALRRGMSTANETAARPRHSLISGAITARADRFANNWHRKKKVNQQQRQAPDEVQQWLSSFFSESAQDGRNGAAAIAGGGGGGGTWKSSRLPKCCDYDGSDFVDAKPSRLVADVDSRDSGTYSGNEYCGVGRPFAPTIRHVCDRRWVNATASR</sequence>
<evidence type="ECO:0000313" key="2">
    <source>
        <dbReference type="EMBL" id="KAL3120263.1"/>
    </source>
</evidence>
<comment type="caution">
    <text evidence="2">The sequence shown here is derived from an EMBL/GenBank/DDBJ whole genome shotgun (WGS) entry which is preliminary data.</text>
</comment>
<reference evidence="2 3" key="1">
    <citation type="submission" date="2024-10" db="EMBL/GenBank/DDBJ databases">
        <authorList>
            <person name="Kim D."/>
        </authorList>
    </citation>
    <scope>NUCLEOTIDE SEQUENCE [LARGE SCALE GENOMIC DNA]</scope>
    <source>
        <strain evidence="2">BH-2024</strain>
    </source>
</reference>
<accession>A0ABD2LYC0</accession>
<feature type="region of interest" description="Disordered" evidence="1">
    <location>
        <begin position="48"/>
        <end position="119"/>
    </location>
</feature>
<proteinExistence type="predicted"/>
<dbReference type="AlphaFoldDB" id="A0ABD2LYC0"/>
<gene>
    <name evidence="2" type="ORF">niasHT_008890</name>
</gene>